<organism evidence="4 5">
    <name type="scientific">Oldenlandia corymbosa var. corymbosa</name>
    <dbReference type="NCBI Taxonomy" id="529605"/>
    <lineage>
        <taxon>Eukaryota</taxon>
        <taxon>Viridiplantae</taxon>
        <taxon>Streptophyta</taxon>
        <taxon>Embryophyta</taxon>
        <taxon>Tracheophyta</taxon>
        <taxon>Spermatophyta</taxon>
        <taxon>Magnoliopsida</taxon>
        <taxon>eudicotyledons</taxon>
        <taxon>Gunneridae</taxon>
        <taxon>Pentapetalae</taxon>
        <taxon>asterids</taxon>
        <taxon>lamiids</taxon>
        <taxon>Gentianales</taxon>
        <taxon>Rubiaceae</taxon>
        <taxon>Rubioideae</taxon>
        <taxon>Spermacoceae</taxon>
        <taxon>Hedyotis-Oldenlandia complex</taxon>
        <taxon>Oldenlandia</taxon>
    </lineage>
</organism>
<evidence type="ECO:0000313" key="5">
    <source>
        <dbReference type="Proteomes" id="UP001161247"/>
    </source>
</evidence>
<evidence type="ECO:0000256" key="1">
    <source>
        <dbReference type="ARBA" id="ARBA00005485"/>
    </source>
</evidence>
<dbReference type="AlphaFoldDB" id="A0AAV1EB29"/>
<dbReference type="EMBL" id="OX459125">
    <property type="protein sequence ID" value="CAI9116923.1"/>
    <property type="molecule type" value="Genomic_DNA"/>
</dbReference>
<keyword evidence="5" id="KW-1185">Reference proteome</keyword>
<dbReference type="PANTHER" id="PTHR32054:SF9">
    <property type="entry name" value="OS04G0116200 PROTEIN"/>
    <property type="match status" value="1"/>
</dbReference>
<reference evidence="4" key="1">
    <citation type="submission" date="2023-03" db="EMBL/GenBank/DDBJ databases">
        <authorList>
            <person name="Julca I."/>
        </authorList>
    </citation>
    <scope>NUCLEOTIDE SEQUENCE</scope>
</reference>
<feature type="coiled-coil region" evidence="3">
    <location>
        <begin position="107"/>
        <end position="162"/>
    </location>
</feature>
<dbReference type="GO" id="GO:0009904">
    <property type="term" value="P:chloroplast accumulation movement"/>
    <property type="evidence" value="ECO:0007669"/>
    <property type="project" value="TreeGrafter"/>
</dbReference>
<evidence type="ECO:0000256" key="3">
    <source>
        <dbReference type="SAM" id="Coils"/>
    </source>
</evidence>
<dbReference type="Proteomes" id="UP001161247">
    <property type="component" value="Chromosome 8"/>
</dbReference>
<gene>
    <name evidence="4" type="ORF">OLC1_LOCUS23086</name>
</gene>
<evidence type="ECO:0000256" key="2">
    <source>
        <dbReference type="ARBA" id="ARBA00023054"/>
    </source>
</evidence>
<proteinExistence type="inferred from homology"/>
<accession>A0AAV1EB29</accession>
<name>A0AAV1EB29_OLDCO</name>
<keyword evidence="2 3" id="KW-0175">Coiled coil</keyword>
<comment type="similarity">
    <text evidence="1">Belongs to the WEB family.</text>
</comment>
<evidence type="ECO:0000313" key="4">
    <source>
        <dbReference type="EMBL" id="CAI9116923.1"/>
    </source>
</evidence>
<dbReference type="GO" id="GO:0009903">
    <property type="term" value="P:chloroplast avoidance movement"/>
    <property type="evidence" value="ECO:0007669"/>
    <property type="project" value="TreeGrafter"/>
</dbReference>
<dbReference type="PANTHER" id="PTHR32054">
    <property type="entry name" value="HEAVY CHAIN, PUTATIVE, EXPRESSED-RELATED-RELATED"/>
    <property type="match status" value="1"/>
</dbReference>
<sequence length="287" mass="32315">MNSLLTSSSSYFFTCHFVIYLTTETHNLKSMDGGAVIGGAEEGGKKAEIDTSAPFRSVQEAVLLFGERILGGQVYANKLKEMHDHGTSSVDKYVHQPISNNTCTTQLGNITAELEETKQILQKAKEESLVMATCLTSLQEELEKTKQELQNLKKQKEHYSSSDHHMRHQQHMMMMEYSTALDYLEIEDVKFVEDYHSKEEDQLIFSSSTNISEPKVEFQKKRYVTFAEPPCLEHQVTTVPPPTPSDVDTVLLQRHPSLRKSKKKTLIPLFKGIFRKRGSSGVGPAGA</sequence>
<dbReference type="GO" id="GO:0005829">
    <property type="term" value="C:cytosol"/>
    <property type="evidence" value="ECO:0007669"/>
    <property type="project" value="TreeGrafter"/>
</dbReference>
<protein>
    <submittedName>
        <fullName evidence="4">OLC1v1018216C1</fullName>
    </submittedName>
</protein>